<protein>
    <recommendedName>
        <fullName evidence="1">Putative Flp pilus-assembly TadG-like N-terminal domain-containing protein</fullName>
    </recommendedName>
</protein>
<keyword evidence="3" id="KW-1185">Reference proteome</keyword>
<sequence>MIARWAEVRHPFALRWRTWYNSDSGAVAVLFVVLLPTLLLAGALAIDFMHINAQRRYVQSQADLAALSAVHFLESAEASRGAARATVAANARYDPFDLADADIVFGTAPLAGVFTPNPDQTTTDGTTAVQVFVTTPVNLYLLDMFMEDDGLVVRREAIAATTPPRVSFALSNCLAELALLRDFLRPLIGAEVDVLCSGRGVDTRIDLLEALADIAVEASLLTPSGEPATYGQLLDASLPASSILSVVTGQNVPPGLGDVRLGDGLILPEDLRRLTVGSPVRGVEFYVADLVFLTAELLTEHLLSLQTEVTLGAFGAVGARVRIGEPRRVALNVVPGSPEAFAQTSQIRVELDELNILGIFKLRLNIRLANAMATLSDQGNTCATEPEAVIAVFDPVDASLIDIDLMTRVQGLPLGSEALGMQVDTARERATRRVEFTRERFTTDPVVELGPVGPAAEEAVTDLLGNTVAQMLDASHERIEEALSLQSCNSILSCATSALNAVAQVLTSVAGTLLLTSANIANGLGAEGNLTNDLFSDLLGLDIARADLELLSVSCADPVPRLIR</sequence>
<evidence type="ECO:0000313" key="2">
    <source>
        <dbReference type="EMBL" id="PWE30220.1"/>
    </source>
</evidence>
<accession>A0A2U2CED8</accession>
<proteinExistence type="predicted"/>
<comment type="caution">
    <text evidence="2">The sequence shown here is derived from an EMBL/GenBank/DDBJ whole genome shotgun (WGS) entry which is preliminary data.</text>
</comment>
<organism evidence="2 3">
    <name type="scientific">Pararhodobacter marinus</name>
    <dbReference type="NCBI Taxonomy" id="2184063"/>
    <lineage>
        <taxon>Bacteria</taxon>
        <taxon>Pseudomonadati</taxon>
        <taxon>Pseudomonadota</taxon>
        <taxon>Alphaproteobacteria</taxon>
        <taxon>Rhodobacterales</taxon>
        <taxon>Paracoccaceae</taxon>
        <taxon>Pararhodobacter</taxon>
    </lineage>
</organism>
<dbReference type="GeneID" id="94364404"/>
<dbReference type="InterPro" id="IPR028087">
    <property type="entry name" value="Tad_N"/>
</dbReference>
<evidence type="ECO:0000259" key="1">
    <source>
        <dbReference type="Pfam" id="PF13400"/>
    </source>
</evidence>
<reference evidence="2 3" key="1">
    <citation type="submission" date="2018-05" db="EMBL/GenBank/DDBJ databases">
        <title>Pararhodobacter marina sp. nov., isolated from deep-sea water of the Indian Ocean.</title>
        <authorList>
            <person name="Lai Q.Sr."/>
            <person name="Liu X."/>
            <person name="Shao Z."/>
        </authorList>
    </citation>
    <scope>NUCLEOTIDE SEQUENCE [LARGE SCALE GENOMIC DNA]</scope>
    <source>
        <strain evidence="2 3">CIC4N-9</strain>
    </source>
</reference>
<dbReference type="Pfam" id="PF13400">
    <property type="entry name" value="Tad"/>
    <property type="match status" value="1"/>
</dbReference>
<feature type="domain" description="Putative Flp pilus-assembly TadG-like N-terminal" evidence="1">
    <location>
        <begin position="25"/>
        <end position="70"/>
    </location>
</feature>
<dbReference type="OrthoDB" id="7862266at2"/>
<evidence type="ECO:0000313" key="3">
    <source>
        <dbReference type="Proteomes" id="UP000244940"/>
    </source>
</evidence>
<dbReference type="EMBL" id="QEYD01000003">
    <property type="protein sequence ID" value="PWE30220.1"/>
    <property type="molecule type" value="Genomic_DNA"/>
</dbReference>
<name>A0A2U2CED8_9RHOB</name>
<dbReference type="RefSeq" id="WP_109532366.1">
    <property type="nucleotide sequence ID" value="NZ_QEYD01000003.1"/>
</dbReference>
<gene>
    <name evidence="2" type="ORF">C4N9_05850</name>
</gene>
<dbReference type="AlphaFoldDB" id="A0A2U2CED8"/>
<dbReference type="Proteomes" id="UP000244940">
    <property type="component" value="Unassembled WGS sequence"/>
</dbReference>